<dbReference type="Gene3D" id="3.40.47.10">
    <property type="match status" value="1"/>
</dbReference>
<dbReference type="Proteomes" id="UP000317243">
    <property type="component" value="Unassembled WGS sequence"/>
</dbReference>
<feature type="domain" description="Ketosynthase family 3 (KS3)" evidence="4">
    <location>
        <begin position="3"/>
        <end position="477"/>
    </location>
</feature>
<keyword evidence="5" id="KW-0012">Acyltransferase</keyword>
<dbReference type="AlphaFoldDB" id="A0A5C5WQH2"/>
<dbReference type="SUPFAM" id="SSF53901">
    <property type="entry name" value="Thiolase-like"/>
    <property type="match status" value="2"/>
</dbReference>
<organism evidence="5 6">
    <name type="scientific">Thalassoglobus neptunius</name>
    <dbReference type="NCBI Taxonomy" id="1938619"/>
    <lineage>
        <taxon>Bacteria</taxon>
        <taxon>Pseudomonadati</taxon>
        <taxon>Planctomycetota</taxon>
        <taxon>Planctomycetia</taxon>
        <taxon>Planctomycetales</taxon>
        <taxon>Planctomycetaceae</taxon>
        <taxon>Thalassoglobus</taxon>
    </lineage>
</organism>
<dbReference type="InterPro" id="IPR016039">
    <property type="entry name" value="Thiolase-like"/>
</dbReference>
<reference evidence="5 6" key="1">
    <citation type="submission" date="2019-02" db="EMBL/GenBank/DDBJ databases">
        <title>Deep-cultivation of Planctomycetes and their phenomic and genomic characterization uncovers novel biology.</title>
        <authorList>
            <person name="Wiegand S."/>
            <person name="Jogler M."/>
            <person name="Boedeker C."/>
            <person name="Pinto D."/>
            <person name="Vollmers J."/>
            <person name="Rivas-Marin E."/>
            <person name="Kohn T."/>
            <person name="Peeters S.H."/>
            <person name="Heuer A."/>
            <person name="Rast P."/>
            <person name="Oberbeckmann S."/>
            <person name="Bunk B."/>
            <person name="Jeske O."/>
            <person name="Meyerdierks A."/>
            <person name="Storesund J.E."/>
            <person name="Kallscheuer N."/>
            <person name="Luecker S."/>
            <person name="Lage O.M."/>
            <person name="Pohl T."/>
            <person name="Merkel B.J."/>
            <person name="Hornburger P."/>
            <person name="Mueller R.-W."/>
            <person name="Bruemmer F."/>
            <person name="Labrenz M."/>
            <person name="Spormann A.M."/>
            <person name="Op Den Camp H."/>
            <person name="Overmann J."/>
            <person name="Amann R."/>
            <person name="Jetten M.S.M."/>
            <person name="Mascher T."/>
            <person name="Medema M.H."/>
            <person name="Devos D.P."/>
            <person name="Kaster A.-K."/>
            <person name="Ovreas L."/>
            <person name="Rohde M."/>
            <person name="Galperin M.Y."/>
            <person name="Jogler C."/>
        </authorList>
    </citation>
    <scope>NUCLEOTIDE SEQUENCE [LARGE SCALE GENOMIC DNA]</scope>
    <source>
        <strain evidence="5 6">KOR42</strain>
    </source>
</reference>
<comment type="caution">
    <text evidence="5">The sequence shown here is derived from an EMBL/GenBank/DDBJ whole genome shotgun (WGS) entry which is preliminary data.</text>
</comment>
<accession>A0A5C5WQH2</accession>
<dbReference type="PANTHER" id="PTHR11712:SF336">
    <property type="entry name" value="3-OXOACYL-[ACYL-CARRIER-PROTEIN] SYNTHASE, MITOCHONDRIAL"/>
    <property type="match status" value="1"/>
</dbReference>
<dbReference type="EMBL" id="SIHI01000006">
    <property type="protein sequence ID" value="TWT52293.1"/>
    <property type="molecule type" value="Genomic_DNA"/>
</dbReference>
<evidence type="ECO:0000256" key="2">
    <source>
        <dbReference type="ARBA" id="ARBA00022679"/>
    </source>
</evidence>
<evidence type="ECO:0000256" key="1">
    <source>
        <dbReference type="ARBA" id="ARBA00008467"/>
    </source>
</evidence>
<comment type="similarity">
    <text evidence="1 3">Belongs to the thiolase-like superfamily. Beta-ketoacyl-ACP synthases family.</text>
</comment>
<dbReference type="RefSeq" id="WP_146510478.1">
    <property type="nucleotide sequence ID" value="NZ_SIHI01000006.1"/>
</dbReference>
<dbReference type="PROSITE" id="PS00606">
    <property type="entry name" value="KS3_1"/>
    <property type="match status" value="1"/>
</dbReference>
<evidence type="ECO:0000259" key="4">
    <source>
        <dbReference type="PROSITE" id="PS52004"/>
    </source>
</evidence>
<evidence type="ECO:0000256" key="3">
    <source>
        <dbReference type="RuleBase" id="RU003694"/>
    </source>
</evidence>
<protein>
    <submittedName>
        <fullName evidence="5">3-oxoacyl-[acyl-carrier-protein] synthase 2</fullName>
        <ecNumber evidence="5">2.3.1.179</ecNumber>
    </submittedName>
</protein>
<dbReference type="InterPro" id="IPR014030">
    <property type="entry name" value="Ketoacyl_synth_N"/>
</dbReference>
<dbReference type="GO" id="GO:0004315">
    <property type="term" value="F:3-oxoacyl-[acyl-carrier-protein] synthase activity"/>
    <property type="evidence" value="ECO:0007669"/>
    <property type="project" value="UniProtKB-EC"/>
</dbReference>
<sequence length="478" mass="50101">MKNVHVAVTGIGLVTPLGANRESTWQAILEGGRAGRWLEQDFLKDSVSGGTAASPVFSEIDSANSHARTGRTETQVVHACEQDRATSTTKRFAGFGAPVTADCGAASSPVRATRFAIQAAEEALRHAGLSREIVEKSGCVIGTSKPDLRAFDQFLLHQRLNSLSCCEGDGNSFPNNVGDGTDVEGASQFQNEERTRPSISITDLFPSSPAMAVAQEFGINGGVVCPVAACATGLLSIIQAAQWIQRGEFSCVLAGSTDASLHPGLLGSYRRLGVMARAEDDPAGACRPFDSQRCGFMVGEGAAVVVLEEWESAEKRGAKPLAEWIGGQTGSDPWGITNVDTSGEELGSVIRRLLKEHSVRAEEVGSICYHGTATRFNDLCESRAVRKVFGGQAQLPVGFGVKGSIGHLMGAAGAVETALSLLSLRDGRLPPTANLESIDPECGIPLTMSTAMALPPGLLLKTSLGFGGHLGAGLLKRI</sequence>
<keyword evidence="6" id="KW-1185">Reference proteome</keyword>
<dbReference type="Pfam" id="PF02801">
    <property type="entry name" value="Ketoacyl-synt_C"/>
    <property type="match status" value="1"/>
</dbReference>
<dbReference type="InterPro" id="IPR020841">
    <property type="entry name" value="PKS_Beta-ketoAc_synthase_dom"/>
</dbReference>
<keyword evidence="2 3" id="KW-0808">Transferase</keyword>
<dbReference type="EC" id="2.3.1.179" evidence="5"/>
<proteinExistence type="inferred from homology"/>
<gene>
    <name evidence="5" type="primary">fabF_5</name>
    <name evidence="5" type="ORF">KOR42_29790</name>
</gene>
<dbReference type="PANTHER" id="PTHR11712">
    <property type="entry name" value="POLYKETIDE SYNTHASE-RELATED"/>
    <property type="match status" value="1"/>
</dbReference>
<dbReference type="InterPro" id="IPR000794">
    <property type="entry name" value="Beta-ketoacyl_synthase"/>
</dbReference>
<evidence type="ECO:0000313" key="6">
    <source>
        <dbReference type="Proteomes" id="UP000317243"/>
    </source>
</evidence>
<dbReference type="CDD" id="cd00834">
    <property type="entry name" value="KAS_I_II"/>
    <property type="match status" value="1"/>
</dbReference>
<dbReference type="PROSITE" id="PS52004">
    <property type="entry name" value="KS3_2"/>
    <property type="match status" value="1"/>
</dbReference>
<dbReference type="GO" id="GO:0006633">
    <property type="term" value="P:fatty acid biosynthetic process"/>
    <property type="evidence" value="ECO:0007669"/>
    <property type="project" value="InterPro"/>
</dbReference>
<name>A0A5C5WQH2_9PLAN</name>
<dbReference type="Pfam" id="PF00109">
    <property type="entry name" value="ketoacyl-synt"/>
    <property type="match status" value="1"/>
</dbReference>
<dbReference type="InterPro" id="IPR014031">
    <property type="entry name" value="Ketoacyl_synth_C"/>
</dbReference>
<evidence type="ECO:0000313" key="5">
    <source>
        <dbReference type="EMBL" id="TWT52293.1"/>
    </source>
</evidence>
<dbReference type="OrthoDB" id="292158at2"/>
<dbReference type="SMART" id="SM00825">
    <property type="entry name" value="PKS_KS"/>
    <property type="match status" value="1"/>
</dbReference>
<dbReference type="InterPro" id="IPR018201">
    <property type="entry name" value="Ketoacyl_synth_AS"/>
</dbReference>